<dbReference type="InterPro" id="IPR000182">
    <property type="entry name" value="GNAT_dom"/>
</dbReference>
<evidence type="ECO:0000259" key="3">
    <source>
        <dbReference type="PROSITE" id="PS51186"/>
    </source>
</evidence>
<keyword evidence="7" id="KW-1185">Reference proteome</keyword>
<dbReference type="InterPro" id="IPR050680">
    <property type="entry name" value="YpeA/RimI_acetyltransf"/>
</dbReference>
<proteinExistence type="predicted"/>
<accession>A0AAP9DTP1</accession>
<dbReference type="RefSeq" id="WP_087443552.1">
    <property type="nucleotide sequence ID" value="NZ_CABMNB010000036.1"/>
</dbReference>
<dbReference type="GO" id="GO:0016747">
    <property type="term" value="F:acyltransferase activity, transferring groups other than amino-acyl groups"/>
    <property type="evidence" value="ECO:0007669"/>
    <property type="project" value="InterPro"/>
</dbReference>
<dbReference type="AlphaFoldDB" id="A0AAP9DTP1"/>
<dbReference type="GeneID" id="76994783"/>
<dbReference type="PANTHER" id="PTHR43420">
    <property type="entry name" value="ACETYLTRANSFERASE"/>
    <property type="match status" value="1"/>
</dbReference>
<organism evidence="5 6">
    <name type="scientific">Paenibacillus thiaminolyticus</name>
    <name type="common">Bacillus thiaminolyticus</name>
    <dbReference type="NCBI Taxonomy" id="49283"/>
    <lineage>
        <taxon>Bacteria</taxon>
        <taxon>Bacillati</taxon>
        <taxon>Bacillota</taxon>
        <taxon>Bacilli</taxon>
        <taxon>Bacillales</taxon>
        <taxon>Paenibacillaceae</taxon>
        <taxon>Paenibacillus</taxon>
    </lineage>
</organism>
<keyword evidence="2" id="KW-0012">Acyltransferase</keyword>
<dbReference type="SUPFAM" id="SSF55729">
    <property type="entry name" value="Acyl-CoA N-acyltransferases (Nat)"/>
    <property type="match status" value="1"/>
</dbReference>
<dbReference type="EMBL" id="CP041405">
    <property type="protein sequence ID" value="QDM42436.1"/>
    <property type="molecule type" value="Genomic_DNA"/>
</dbReference>
<reference evidence="5 6" key="1">
    <citation type="submission" date="2019-07" db="EMBL/GenBank/DDBJ databases">
        <title>Paenibacillus thiaminolyticus NRRL B-4156.</title>
        <authorList>
            <person name="Hehnly C."/>
            <person name="Zhang L."/>
        </authorList>
    </citation>
    <scope>NUCLEOTIDE SEQUENCE [LARGE SCALE GENOMIC DNA]</scope>
    <source>
        <strain evidence="5 6">NRRL B-4156</strain>
    </source>
</reference>
<evidence type="ECO:0000313" key="4">
    <source>
        <dbReference type="EMBL" id="MCY9611147.1"/>
    </source>
</evidence>
<dbReference type="EMBL" id="JAMDMM010000077">
    <property type="protein sequence ID" value="MCY9611147.1"/>
    <property type="molecule type" value="Genomic_DNA"/>
</dbReference>
<reference evidence="4 7" key="2">
    <citation type="submission" date="2022-05" db="EMBL/GenBank/DDBJ databases">
        <title>Genome Sequencing of Bee-Associated Microbes.</title>
        <authorList>
            <person name="Dunlap C."/>
        </authorList>
    </citation>
    <scope>NUCLEOTIDE SEQUENCE [LARGE SCALE GENOMIC DNA]</scope>
    <source>
        <strain evidence="4 7">NRRL B-14613</strain>
    </source>
</reference>
<dbReference type="CDD" id="cd04301">
    <property type="entry name" value="NAT_SF"/>
    <property type="match status" value="1"/>
</dbReference>
<feature type="domain" description="N-acetyltransferase" evidence="3">
    <location>
        <begin position="21"/>
        <end position="209"/>
    </location>
</feature>
<evidence type="ECO:0000256" key="1">
    <source>
        <dbReference type="ARBA" id="ARBA00022679"/>
    </source>
</evidence>
<sequence length="209" mass="24204">MTASRITIEPMQAKYNPQVSRLIVHGFRGKFQHLTSLSDEELALFFEKLFDQFPAEAASRRIVALQEEQVIGTLSIKWNADSGKKQENRKLPSWRSFHSIGTWDFLKLLIGLSLLDHQPQAGECYIADVAVHPDHRSKGIGKMLLEWAQQLVHAEPSLNMLSLHVSGKNPRAKHLYEQLSFYTHSQGNSIMRHFLFNERKWHYMILRLK</sequence>
<dbReference type="Proteomes" id="UP001209276">
    <property type="component" value="Unassembled WGS sequence"/>
</dbReference>
<gene>
    <name evidence="5" type="ORF">FLT43_02135</name>
    <name evidence="4" type="ORF">M5W83_28785</name>
</gene>
<dbReference type="Gene3D" id="3.40.630.30">
    <property type="match status" value="1"/>
</dbReference>
<dbReference type="PROSITE" id="PS51186">
    <property type="entry name" value="GNAT"/>
    <property type="match status" value="1"/>
</dbReference>
<dbReference type="Pfam" id="PF00583">
    <property type="entry name" value="Acetyltransf_1"/>
    <property type="match status" value="1"/>
</dbReference>
<evidence type="ECO:0000313" key="7">
    <source>
        <dbReference type="Proteomes" id="UP001209276"/>
    </source>
</evidence>
<dbReference type="Proteomes" id="UP000315377">
    <property type="component" value="Chromosome"/>
</dbReference>
<name>A0AAP9DTP1_PANTH</name>
<protein>
    <submittedName>
        <fullName evidence="5">GNAT family N-acetyltransferase</fullName>
    </submittedName>
</protein>
<keyword evidence="1" id="KW-0808">Transferase</keyword>
<evidence type="ECO:0000313" key="5">
    <source>
        <dbReference type="EMBL" id="QDM42436.1"/>
    </source>
</evidence>
<evidence type="ECO:0000256" key="2">
    <source>
        <dbReference type="ARBA" id="ARBA00023315"/>
    </source>
</evidence>
<dbReference type="InterPro" id="IPR016181">
    <property type="entry name" value="Acyl_CoA_acyltransferase"/>
</dbReference>
<evidence type="ECO:0000313" key="6">
    <source>
        <dbReference type="Proteomes" id="UP000315377"/>
    </source>
</evidence>